<evidence type="ECO:0000259" key="10">
    <source>
        <dbReference type="Pfam" id="PF17917"/>
    </source>
</evidence>
<dbReference type="InterPro" id="IPR051320">
    <property type="entry name" value="Viral_Replic_Matur_Polypro"/>
</dbReference>
<dbReference type="FunFam" id="3.30.70.270:FF:000115">
    <property type="entry name" value="Polyprotein of retroviral origin, putative"/>
    <property type="match status" value="1"/>
</dbReference>
<dbReference type="Gene3D" id="3.30.70.270">
    <property type="match status" value="2"/>
</dbReference>
<keyword evidence="5" id="KW-0064">Aspartyl protease</keyword>
<dbReference type="PANTHER" id="PTHR33064:SF37">
    <property type="entry name" value="RIBONUCLEASE H"/>
    <property type="match status" value="1"/>
</dbReference>
<sequence length="285" mass="32408">MAFGLSGTPATFQNAMNVTLSPLLCKCVLVFFDDILICSATFEEHSMHIEAVMELLQMDQWKLKPSKHNFARCKITYLGHVISEQGVTTDDSKITTIKNWPAPTNVKELHSFLGLVGYYRNFVRHYGLISKPLSNLLCKNKVFVWNDITEQAFNTLKQTLVSAPVLALPDFTKPFSIETDALGPRTMGLSTYEKEYLAILLAVEQWRSYLLHGEFLTYTDQKSLVHLNEQRLHITWQQKVFTKLLGSNTRLSTKKKGEYNRVANALSRHPAPPEHLFAISSCQPQ</sequence>
<evidence type="ECO:0000256" key="4">
    <source>
        <dbReference type="ARBA" id="ARBA00022722"/>
    </source>
</evidence>
<keyword evidence="4" id="KW-0540">Nuclease</keyword>
<dbReference type="InterPro" id="IPR043502">
    <property type="entry name" value="DNA/RNA_pol_sf"/>
</dbReference>
<dbReference type="GO" id="GO:0004519">
    <property type="term" value="F:endonuclease activity"/>
    <property type="evidence" value="ECO:0007669"/>
    <property type="project" value="UniProtKB-KW"/>
</dbReference>
<dbReference type="SUPFAM" id="SSF56672">
    <property type="entry name" value="DNA/RNA polymerases"/>
    <property type="match status" value="1"/>
</dbReference>
<accession>A0A0A9C3S5</accession>
<keyword evidence="6" id="KW-0255">Endonuclease</keyword>
<dbReference type="Pfam" id="PF00078">
    <property type="entry name" value="RVT_1"/>
    <property type="match status" value="1"/>
</dbReference>
<dbReference type="CDD" id="cd01647">
    <property type="entry name" value="RT_LTR"/>
    <property type="match status" value="1"/>
</dbReference>
<keyword evidence="1" id="KW-0645">Protease</keyword>
<evidence type="ECO:0000256" key="8">
    <source>
        <dbReference type="ARBA" id="ARBA00022918"/>
    </source>
</evidence>
<dbReference type="EMBL" id="GBRH01231723">
    <property type="protein sequence ID" value="JAD66172.1"/>
    <property type="molecule type" value="Transcribed_RNA"/>
</dbReference>
<evidence type="ECO:0008006" key="13">
    <source>
        <dbReference type="Google" id="ProtNLM"/>
    </source>
</evidence>
<evidence type="ECO:0000256" key="7">
    <source>
        <dbReference type="ARBA" id="ARBA00022801"/>
    </source>
</evidence>
<feature type="domain" description="Reverse transcriptase" evidence="9">
    <location>
        <begin position="1"/>
        <end position="82"/>
    </location>
</feature>
<feature type="domain" description="Reverse transcriptase RNase H-like" evidence="10">
    <location>
        <begin position="189"/>
        <end position="243"/>
    </location>
</feature>
<reference evidence="12" key="2">
    <citation type="journal article" date="2015" name="Data Brief">
        <title>Shoot transcriptome of the giant reed, Arundo donax.</title>
        <authorList>
            <person name="Barrero R.A."/>
            <person name="Guerrero F.D."/>
            <person name="Moolhuijzen P."/>
            <person name="Goolsby J.A."/>
            <person name="Tidwell J."/>
            <person name="Bellgard S.E."/>
            <person name="Bellgard M.I."/>
        </authorList>
    </citation>
    <scope>NUCLEOTIDE SEQUENCE</scope>
    <source>
        <tissue evidence="12">Shoot tissue taken approximately 20 cm above the soil surface</tissue>
    </source>
</reference>
<dbReference type="FunFam" id="3.30.70.270:FF:000003">
    <property type="entry name" value="Transposon Ty3-G Gag-Pol polyprotein"/>
    <property type="match status" value="1"/>
</dbReference>
<dbReference type="InterPro" id="IPR041577">
    <property type="entry name" value="RT_RNaseH_2"/>
</dbReference>
<evidence type="ECO:0000256" key="3">
    <source>
        <dbReference type="ARBA" id="ARBA00022695"/>
    </source>
</evidence>
<organism evidence="12">
    <name type="scientific">Arundo donax</name>
    <name type="common">Giant reed</name>
    <name type="synonym">Donax arundinaceus</name>
    <dbReference type="NCBI Taxonomy" id="35708"/>
    <lineage>
        <taxon>Eukaryota</taxon>
        <taxon>Viridiplantae</taxon>
        <taxon>Streptophyta</taxon>
        <taxon>Embryophyta</taxon>
        <taxon>Tracheophyta</taxon>
        <taxon>Spermatophyta</taxon>
        <taxon>Magnoliopsida</taxon>
        <taxon>Liliopsida</taxon>
        <taxon>Poales</taxon>
        <taxon>Poaceae</taxon>
        <taxon>PACMAD clade</taxon>
        <taxon>Arundinoideae</taxon>
        <taxon>Arundineae</taxon>
        <taxon>Arundo</taxon>
    </lineage>
</organism>
<keyword evidence="8" id="KW-0695">RNA-directed DNA polymerase</keyword>
<dbReference type="PANTHER" id="PTHR33064">
    <property type="entry name" value="POL PROTEIN"/>
    <property type="match status" value="1"/>
</dbReference>
<feature type="domain" description="Reverse transcriptase/retrotransposon-derived protein RNase H-like" evidence="11">
    <location>
        <begin position="145"/>
        <end position="181"/>
    </location>
</feature>
<dbReference type="GO" id="GO:0003964">
    <property type="term" value="F:RNA-directed DNA polymerase activity"/>
    <property type="evidence" value="ECO:0007669"/>
    <property type="project" value="UniProtKB-KW"/>
</dbReference>
<reference evidence="12" key="1">
    <citation type="submission" date="2014-09" db="EMBL/GenBank/DDBJ databases">
        <authorList>
            <person name="Magalhaes I.L.F."/>
            <person name="Oliveira U."/>
            <person name="Santos F.R."/>
            <person name="Vidigal T.H.D.A."/>
            <person name="Brescovit A.D."/>
            <person name="Santos A.J."/>
        </authorList>
    </citation>
    <scope>NUCLEOTIDE SEQUENCE</scope>
    <source>
        <tissue evidence="12">Shoot tissue taken approximately 20 cm above the soil surface</tissue>
    </source>
</reference>
<dbReference type="Pfam" id="PF17917">
    <property type="entry name" value="RT_RNaseH"/>
    <property type="match status" value="1"/>
</dbReference>
<evidence type="ECO:0000259" key="11">
    <source>
        <dbReference type="Pfam" id="PF17919"/>
    </source>
</evidence>
<dbReference type="GO" id="GO:0004190">
    <property type="term" value="F:aspartic-type endopeptidase activity"/>
    <property type="evidence" value="ECO:0007669"/>
    <property type="project" value="UniProtKB-KW"/>
</dbReference>
<evidence type="ECO:0000256" key="6">
    <source>
        <dbReference type="ARBA" id="ARBA00022759"/>
    </source>
</evidence>
<name>A0A0A9C3S5_ARUDO</name>
<proteinExistence type="predicted"/>
<keyword evidence="2" id="KW-0808">Transferase</keyword>
<dbReference type="InterPro" id="IPR000477">
    <property type="entry name" value="RT_dom"/>
</dbReference>
<evidence type="ECO:0000256" key="1">
    <source>
        <dbReference type="ARBA" id="ARBA00022670"/>
    </source>
</evidence>
<dbReference type="InterPro" id="IPR041373">
    <property type="entry name" value="RT_RNaseH"/>
</dbReference>
<dbReference type="GO" id="GO:0006508">
    <property type="term" value="P:proteolysis"/>
    <property type="evidence" value="ECO:0007669"/>
    <property type="project" value="UniProtKB-KW"/>
</dbReference>
<dbReference type="AlphaFoldDB" id="A0A0A9C3S5"/>
<evidence type="ECO:0000256" key="5">
    <source>
        <dbReference type="ARBA" id="ARBA00022750"/>
    </source>
</evidence>
<dbReference type="Pfam" id="PF17919">
    <property type="entry name" value="RT_RNaseH_2"/>
    <property type="match status" value="1"/>
</dbReference>
<dbReference type="InterPro" id="IPR043128">
    <property type="entry name" value="Rev_trsase/Diguanyl_cyclase"/>
</dbReference>
<evidence type="ECO:0000313" key="12">
    <source>
        <dbReference type="EMBL" id="JAD66172.1"/>
    </source>
</evidence>
<protein>
    <recommendedName>
        <fullName evidence="13">Reverse transcriptase domain-containing protein</fullName>
    </recommendedName>
</protein>
<evidence type="ECO:0000259" key="9">
    <source>
        <dbReference type="Pfam" id="PF00078"/>
    </source>
</evidence>
<evidence type="ECO:0000256" key="2">
    <source>
        <dbReference type="ARBA" id="ARBA00022679"/>
    </source>
</evidence>
<keyword evidence="7" id="KW-0378">Hydrolase</keyword>
<keyword evidence="3" id="KW-0548">Nucleotidyltransferase</keyword>